<reference evidence="2 3" key="1">
    <citation type="submission" date="2018-11" db="EMBL/GenBank/DDBJ databases">
        <title>Trebonia kvetii gen.nov., sp.nov., a novel acidophilic actinobacterium, and proposal of the new actinobacterial family Treboniaceae fam. nov.</title>
        <authorList>
            <person name="Rapoport D."/>
            <person name="Sagova-Mareckova M."/>
            <person name="Sedlacek I."/>
            <person name="Provaznik J."/>
            <person name="Kralova S."/>
            <person name="Pavlinic D."/>
            <person name="Benes V."/>
            <person name="Kopecky J."/>
        </authorList>
    </citation>
    <scope>NUCLEOTIDE SEQUENCE [LARGE SCALE GENOMIC DNA]</scope>
    <source>
        <strain evidence="2 3">15Tr583</strain>
    </source>
</reference>
<proteinExistence type="predicted"/>
<dbReference type="InterPro" id="IPR032710">
    <property type="entry name" value="NTF2-like_dom_sf"/>
</dbReference>
<evidence type="ECO:0000313" key="2">
    <source>
        <dbReference type="EMBL" id="TVZ04235.1"/>
    </source>
</evidence>
<dbReference type="AlphaFoldDB" id="A0A6P2C168"/>
<dbReference type="SUPFAM" id="SSF54427">
    <property type="entry name" value="NTF2-like"/>
    <property type="match status" value="1"/>
</dbReference>
<dbReference type="InterPro" id="IPR037401">
    <property type="entry name" value="SnoaL-like"/>
</dbReference>
<dbReference type="Proteomes" id="UP000460272">
    <property type="component" value="Unassembled WGS sequence"/>
</dbReference>
<comment type="caution">
    <text evidence="2">The sequence shown here is derived from an EMBL/GenBank/DDBJ whole genome shotgun (WGS) entry which is preliminary data.</text>
</comment>
<keyword evidence="3" id="KW-1185">Reference proteome</keyword>
<feature type="domain" description="SnoaL-like" evidence="1">
    <location>
        <begin position="1"/>
        <end position="94"/>
    </location>
</feature>
<name>A0A6P2C168_9ACTN</name>
<dbReference type="Pfam" id="PF12680">
    <property type="entry name" value="SnoaL_2"/>
    <property type="match status" value="1"/>
</dbReference>
<accession>A0A6P2C168</accession>
<evidence type="ECO:0000313" key="3">
    <source>
        <dbReference type="Proteomes" id="UP000460272"/>
    </source>
</evidence>
<evidence type="ECO:0000259" key="1">
    <source>
        <dbReference type="Pfam" id="PF12680"/>
    </source>
</evidence>
<protein>
    <submittedName>
        <fullName evidence="2">PhzA/B-like protein</fullName>
    </submittedName>
</protein>
<gene>
    <name evidence="2" type="ORF">EAS64_17755</name>
</gene>
<sequence length="123" mass="13409">MADCYADRVVIEMPFAAGIAPERTETTREELRARFAAGAAARRYTAVRDVRIHDTADPDVIVLEYRIDGTRLADGEQFTMGFVMVLTFSDGLIANSRDYTDPIAGARALGRLADLAATLATKP</sequence>
<dbReference type="EMBL" id="RPFW01000003">
    <property type="protein sequence ID" value="TVZ04235.1"/>
    <property type="molecule type" value="Genomic_DNA"/>
</dbReference>
<dbReference type="Gene3D" id="3.10.450.50">
    <property type="match status" value="1"/>
</dbReference>
<dbReference type="OrthoDB" id="3681559at2"/>
<organism evidence="2 3">
    <name type="scientific">Trebonia kvetii</name>
    <dbReference type="NCBI Taxonomy" id="2480626"/>
    <lineage>
        <taxon>Bacteria</taxon>
        <taxon>Bacillati</taxon>
        <taxon>Actinomycetota</taxon>
        <taxon>Actinomycetes</taxon>
        <taxon>Streptosporangiales</taxon>
        <taxon>Treboniaceae</taxon>
        <taxon>Trebonia</taxon>
    </lineage>
</organism>